<feature type="domain" description="Rho-GAP" evidence="1">
    <location>
        <begin position="9"/>
        <end position="222"/>
    </location>
</feature>
<dbReference type="EMBL" id="LKHV02000001">
    <property type="protein sequence ID" value="MCS5709039.1"/>
    <property type="molecule type" value="Genomic_DNA"/>
</dbReference>
<accession>A0A0Q9YLP6</accession>
<keyword evidence="4" id="KW-1185">Reference proteome</keyword>
<evidence type="ECO:0000313" key="2">
    <source>
        <dbReference type="EMBL" id="KRG17854.1"/>
    </source>
</evidence>
<dbReference type="GO" id="GO:0007165">
    <property type="term" value="P:signal transduction"/>
    <property type="evidence" value="ECO:0007669"/>
    <property type="project" value="InterPro"/>
</dbReference>
<dbReference type="Proteomes" id="UP000051494">
    <property type="component" value="Unassembled WGS sequence"/>
</dbReference>
<gene>
    <name evidence="3" type="ORF">CC99x_009000</name>
    <name evidence="2" type="ORF">CC99x_01977</name>
</gene>
<evidence type="ECO:0000313" key="4">
    <source>
        <dbReference type="Proteomes" id="UP000051494"/>
    </source>
</evidence>
<comment type="caution">
    <text evidence="2">The sequence shown here is derived from an EMBL/GenBank/DDBJ whole genome shotgun (WGS) entry which is preliminary data.</text>
</comment>
<evidence type="ECO:0000313" key="3">
    <source>
        <dbReference type="EMBL" id="MCS5709039.1"/>
    </source>
</evidence>
<dbReference type="Gene3D" id="1.10.555.10">
    <property type="entry name" value="Rho GTPase activation protein"/>
    <property type="match status" value="1"/>
</dbReference>
<evidence type="ECO:0000259" key="1">
    <source>
        <dbReference type="PROSITE" id="PS50238"/>
    </source>
</evidence>
<dbReference type="PROSITE" id="PS50238">
    <property type="entry name" value="RHOGAP"/>
    <property type="match status" value="1"/>
</dbReference>
<reference evidence="3" key="2">
    <citation type="journal article" date="2016" name="Genome Announc.">
        <title>Draft Genome Sequences of Two Novel Amoeba-Resistant Intranuclear Bacteria, 'Candidatus Berkiella cookevillensis' and 'Candidatus Berkiella aquae'.</title>
        <authorList>
            <person name="Mehari Y.T."/>
            <person name="Arivett B.A."/>
            <person name="Farone A.L."/>
            <person name="Gunderson J.H."/>
            <person name="Farone M.B."/>
        </authorList>
    </citation>
    <scope>NUCLEOTIDE SEQUENCE</scope>
    <source>
        <strain evidence="3">CC99</strain>
    </source>
</reference>
<dbReference type="InterPro" id="IPR008936">
    <property type="entry name" value="Rho_GTPase_activation_prot"/>
</dbReference>
<proteinExistence type="predicted"/>
<reference evidence="3" key="3">
    <citation type="submission" date="2021-06" db="EMBL/GenBank/DDBJ databases">
        <title>Genomic Description and Analysis of Intracellular Bacteria, Candidatus Berkiella cookevillensis and Candidatus Berkiella aquae.</title>
        <authorList>
            <person name="Kidane D.T."/>
            <person name="Mehari Y.T."/>
            <person name="Rice F.C."/>
            <person name="Arivett B.A."/>
            <person name="Farone A.L."/>
            <person name="Berk S.G."/>
            <person name="Farone M.B."/>
        </authorList>
    </citation>
    <scope>NUCLEOTIDE SEQUENCE</scope>
    <source>
        <strain evidence="3">CC99</strain>
    </source>
</reference>
<dbReference type="SUPFAM" id="SSF48350">
    <property type="entry name" value="GTPase activation domain, GAP"/>
    <property type="match status" value="1"/>
</dbReference>
<organism evidence="2">
    <name type="scientific">Candidatus Berkiella cookevillensis</name>
    <dbReference type="NCBI Taxonomy" id="437022"/>
    <lineage>
        <taxon>Bacteria</taxon>
        <taxon>Pseudomonadati</taxon>
        <taxon>Pseudomonadota</taxon>
        <taxon>Gammaproteobacteria</taxon>
        <taxon>Candidatus Berkiellales</taxon>
        <taxon>Candidatus Berkiellaceae</taxon>
        <taxon>Candidatus Berkiella</taxon>
    </lineage>
</organism>
<protein>
    <recommendedName>
        <fullName evidence="1">Rho-GAP domain-containing protein</fullName>
    </recommendedName>
</protein>
<reference evidence="2" key="1">
    <citation type="submission" date="2015-09" db="EMBL/GenBank/DDBJ databases">
        <title>Draft Genome Sequences of Two Novel Amoeba-resistant Intranuclear Bacteria, Candidatus Berkiella cookevillensis and Candidatus Berkiella aquae.</title>
        <authorList>
            <person name="Mehari Y.T."/>
            <person name="Arivett B.A."/>
            <person name="Farone A.L."/>
            <person name="Gunderson J.H."/>
            <person name="Farone M.B."/>
        </authorList>
    </citation>
    <scope>NUCLEOTIDE SEQUENCE [LARGE SCALE GENOMIC DNA]</scope>
    <source>
        <strain evidence="2">CC99</strain>
    </source>
</reference>
<sequence length="502" mass="56859">MDQPAAQRENIVTMINATASEKLNTVLDQVLQYANENENFLKTTGIFREAGEPLAVMKALMLISKDPLMSPLKSLPDDFLKNPHNVSSIYKYFVKNIKDKFSENDSINAIISNFQDKILKYTSLSTEDKETISFLDFIHQLIASNALFESKFLHNHLHLCYKIAQNQNDNKMNQDVAVLVLCDLGFQDYVFGVLPVETQLMVNLNLQKIIAHNLKIKGDTEFQKNFNEKYPELVEKIQSVVQVASPEPESKPELETEVTEDSALLDEASTTKKKAFPFVEHQEKLKGMFKDIKSMATKTITDFTKKPTAPAAGVVPVAPKAPIDYKKQAMEVWLKTKKITKEMVALTLDKDIPIEFTDDKVEDVISYDDFSVKISAIYSHLNECMKAIEENNKQEIASKRLICKNDQKEIDVLILDLEKEFRLIFKGLQSGESLEALSVKLGEITDNKWRPLAKIREIDQEGIISAGDDFDIKFERLLSLHAGIHQALQSMSQQDESTTDGV</sequence>
<dbReference type="RefSeq" id="WP_057625084.1">
    <property type="nucleotide sequence ID" value="NZ_LKHV02000001.1"/>
</dbReference>
<dbReference type="InterPro" id="IPR000198">
    <property type="entry name" value="RhoGAP_dom"/>
</dbReference>
<dbReference type="AlphaFoldDB" id="A0A0Q9YLP6"/>
<dbReference type="EMBL" id="LKHV01000011">
    <property type="protein sequence ID" value="KRG17854.1"/>
    <property type="molecule type" value="Genomic_DNA"/>
</dbReference>
<name>A0A0Q9YLP6_9GAMM</name>